<reference evidence="1" key="1">
    <citation type="journal article" date="2015" name="Nature">
        <title>Complex archaea that bridge the gap between prokaryotes and eukaryotes.</title>
        <authorList>
            <person name="Spang A."/>
            <person name="Saw J.H."/>
            <person name="Jorgensen S.L."/>
            <person name="Zaremba-Niedzwiedzka K."/>
            <person name="Martijn J."/>
            <person name="Lind A.E."/>
            <person name="van Eijk R."/>
            <person name="Schleper C."/>
            <person name="Guy L."/>
            <person name="Ettema T.J."/>
        </authorList>
    </citation>
    <scope>NUCLEOTIDE SEQUENCE</scope>
</reference>
<comment type="caution">
    <text evidence="1">The sequence shown here is derived from an EMBL/GenBank/DDBJ whole genome shotgun (WGS) entry which is preliminary data.</text>
</comment>
<protein>
    <submittedName>
        <fullName evidence="1">Uncharacterized protein</fullName>
    </submittedName>
</protein>
<dbReference type="EMBL" id="LAZR01027580">
    <property type="protein sequence ID" value="KKL65301.1"/>
    <property type="molecule type" value="Genomic_DNA"/>
</dbReference>
<gene>
    <name evidence="1" type="ORF">LCGC14_2156340</name>
</gene>
<organism evidence="1">
    <name type="scientific">marine sediment metagenome</name>
    <dbReference type="NCBI Taxonomy" id="412755"/>
    <lineage>
        <taxon>unclassified sequences</taxon>
        <taxon>metagenomes</taxon>
        <taxon>ecological metagenomes</taxon>
    </lineage>
</organism>
<accession>A0A0F9EGD0</accession>
<feature type="non-terminal residue" evidence="1">
    <location>
        <position position="43"/>
    </location>
</feature>
<proteinExistence type="predicted"/>
<name>A0A0F9EGD0_9ZZZZ</name>
<dbReference type="AlphaFoldDB" id="A0A0F9EGD0"/>
<sequence>MKKKILTLGFSAFLITPVSHAVEQLQIFTTLDSEVYTETQPVT</sequence>
<evidence type="ECO:0000313" key="1">
    <source>
        <dbReference type="EMBL" id="KKL65301.1"/>
    </source>
</evidence>